<dbReference type="EMBL" id="VWFO01000012">
    <property type="protein sequence ID" value="KAA4664123.1"/>
    <property type="molecule type" value="Genomic_DNA"/>
</dbReference>
<evidence type="ECO:0000313" key="4">
    <source>
        <dbReference type="Proteomes" id="UP000435985"/>
    </source>
</evidence>
<sequence>MKKYLCLIGVLGVLLCNTANSYAQKVAVKTNLLYDATTTMNLGLEIGLGKKWSLDLSGNYNPWKFDDETRLRHWGVQPELRYWLCEKFNGHFLALHGHYAKYNVGGMSFLSDNMERHRYQGHLWGGGISYGYQWLLGNRWSMEAVLGVGYARLDHSKYPCATCGTIQKSEKKNYFGPTKAAVSIIYIIK</sequence>
<dbReference type="EMBL" id="JAQNZF010000029">
    <property type="protein sequence ID" value="MDC2744320.1"/>
    <property type="molecule type" value="Genomic_DNA"/>
</dbReference>
<proteinExistence type="predicted"/>
<dbReference type="SUPFAM" id="SSF103515">
    <property type="entry name" value="Autotransporter"/>
    <property type="match status" value="1"/>
</dbReference>
<name>A0A139L3Y8_BACOV</name>
<feature type="signal peptide" evidence="1">
    <location>
        <begin position="1"/>
        <end position="21"/>
    </location>
</feature>
<feature type="chain" id="PRO_5042681881" evidence="1">
    <location>
        <begin position="22"/>
        <end position="189"/>
    </location>
</feature>
<reference evidence="3" key="2">
    <citation type="submission" date="2022-10" db="EMBL/GenBank/DDBJ databases">
        <title>Human gut microbiome strain richness.</title>
        <authorList>
            <person name="Chen-Liaw A."/>
        </authorList>
    </citation>
    <scope>NUCLEOTIDE SEQUENCE</scope>
    <source>
        <strain evidence="3">BSD2780120875st1_E1_BSD2780120875_150330</strain>
    </source>
</reference>
<dbReference type="STRING" id="28116.Bovatus_02615"/>
<dbReference type="Proteomes" id="UP001219389">
    <property type="component" value="Unassembled WGS sequence"/>
</dbReference>
<accession>A0A139L3Y8</accession>
<protein>
    <submittedName>
        <fullName evidence="2">DUF3575 domain-containing protein</fullName>
    </submittedName>
</protein>
<dbReference type="InterPro" id="IPR036709">
    <property type="entry name" value="Autotransporte_beta_dom_sf"/>
</dbReference>
<organism evidence="2 4">
    <name type="scientific">Bacteroides ovatus</name>
    <dbReference type="NCBI Taxonomy" id="28116"/>
    <lineage>
        <taxon>Bacteria</taxon>
        <taxon>Pseudomonadati</taxon>
        <taxon>Bacteroidota</taxon>
        <taxon>Bacteroidia</taxon>
        <taxon>Bacteroidales</taxon>
        <taxon>Bacteroidaceae</taxon>
        <taxon>Bacteroides</taxon>
    </lineage>
</organism>
<evidence type="ECO:0000313" key="3">
    <source>
        <dbReference type="EMBL" id="MDC2744320.1"/>
    </source>
</evidence>
<comment type="caution">
    <text evidence="2">The sequence shown here is derived from an EMBL/GenBank/DDBJ whole genome shotgun (WGS) entry which is preliminary data.</text>
</comment>
<dbReference type="InterPro" id="IPR021958">
    <property type="entry name" value="DUF3575"/>
</dbReference>
<evidence type="ECO:0000313" key="2">
    <source>
        <dbReference type="EMBL" id="KAA4664123.1"/>
    </source>
</evidence>
<dbReference type="Pfam" id="PF12099">
    <property type="entry name" value="DUF3575"/>
    <property type="match status" value="1"/>
</dbReference>
<dbReference type="AlphaFoldDB" id="A0A139L3Y8"/>
<dbReference type="RefSeq" id="WP_004310597.1">
    <property type="nucleotide sequence ID" value="NZ_CAXTIO010000015.1"/>
</dbReference>
<dbReference type="Proteomes" id="UP000435985">
    <property type="component" value="Unassembled WGS sequence"/>
</dbReference>
<evidence type="ECO:0000256" key="1">
    <source>
        <dbReference type="SAM" id="SignalP"/>
    </source>
</evidence>
<dbReference type="Gene3D" id="2.40.128.130">
    <property type="entry name" value="Autotransporter beta-domain"/>
    <property type="match status" value="1"/>
</dbReference>
<reference evidence="2 4" key="1">
    <citation type="journal article" date="2019" name="Nat. Med.">
        <title>A library of human gut bacterial isolates paired with longitudinal multiomics data enables mechanistic microbiome research.</title>
        <authorList>
            <person name="Poyet M."/>
            <person name="Groussin M."/>
            <person name="Gibbons S.M."/>
            <person name="Avila-Pacheco J."/>
            <person name="Jiang X."/>
            <person name="Kearney S.M."/>
            <person name="Perrotta A.R."/>
            <person name="Berdy B."/>
            <person name="Zhao S."/>
            <person name="Lieberman T.D."/>
            <person name="Swanson P.K."/>
            <person name="Smith M."/>
            <person name="Roesemann S."/>
            <person name="Alexander J.E."/>
            <person name="Rich S.A."/>
            <person name="Livny J."/>
            <person name="Vlamakis H."/>
            <person name="Clish C."/>
            <person name="Bullock K."/>
            <person name="Deik A."/>
            <person name="Scott J."/>
            <person name="Pierce K.A."/>
            <person name="Xavier R.J."/>
            <person name="Alm E.J."/>
        </authorList>
    </citation>
    <scope>NUCLEOTIDE SEQUENCE [LARGE SCALE GENOMIC DNA]</scope>
    <source>
        <strain evidence="2 4">BIOML-A14</strain>
    </source>
</reference>
<keyword evidence="1" id="KW-0732">Signal</keyword>
<gene>
    <name evidence="2" type="ORF">F3B98_11375</name>
    <name evidence="3" type="ORF">PO382_19055</name>
</gene>